<keyword evidence="1" id="KW-0812">Transmembrane</keyword>
<name>A0ABS0ETU5_9BURK</name>
<keyword evidence="1" id="KW-0472">Membrane</keyword>
<dbReference type="PANTHER" id="PTHR34219">
    <property type="entry name" value="IRON-REGULATED INNER MEMBRANE PROTEIN-RELATED"/>
    <property type="match status" value="1"/>
</dbReference>
<evidence type="ECO:0000313" key="3">
    <source>
        <dbReference type="Proteomes" id="UP000657372"/>
    </source>
</evidence>
<protein>
    <submittedName>
        <fullName evidence="2">PepSY domain-containing protein</fullName>
    </submittedName>
</protein>
<dbReference type="RefSeq" id="WP_195875624.1">
    <property type="nucleotide sequence ID" value="NZ_JADOEL010000007.1"/>
</dbReference>
<dbReference type="Pfam" id="PF03929">
    <property type="entry name" value="PepSY_TM"/>
    <property type="match status" value="1"/>
</dbReference>
<keyword evidence="3" id="KW-1185">Reference proteome</keyword>
<dbReference type="Proteomes" id="UP000657372">
    <property type="component" value="Unassembled WGS sequence"/>
</dbReference>
<organism evidence="2 3">
    <name type="scientific">Herminiimonas contaminans</name>
    <dbReference type="NCBI Taxonomy" id="1111140"/>
    <lineage>
        <taxon>Bacteria</taxon>
        <taxon>Pseudomonadati</taxon>
        <taxon>Pseudomonadota</taxon>
        <taxon>Betaproteobacteria</taxon>
        <taxon>Burkholderiales</taxon>
        <taxon>Oxalobacteraceae</taxon>
        <taxon>Herminiimonas</taxon>
    </lineage>
</organism>
<sequence length="506" mass="57871">MNLSARAKRLTYLIHRWTGVAACVLMALWFVSGIVMLFIGYPKLTPWERLQAMPALQVQQCCVSLHQVLTHSTAPDKVQEIVLTSVRNQPYYRLREGKGNYLLVDARSGALAPAMNEQLALAGAHAFVADADAHYLGTVHEDRWTHARSLDQHRPLHLVQMDDADHTLLYLSDRTGQVVMDAPRAQRMWNYVGAWLHWLYMFRDKPVDPVWSWIVIVLSAFGTLTAVTGTLAGIWRWRFRGRYKSGARTPYRETYLHWHHIIGLTFAAIIFTWIFSGLMSMNPLGIFDARGEKPNSAAYRGTTPGITYLSLDATQAIHLLNDAGFRANEIEWRVLHGRPYLLARNAANATRLIIEDGGRYQVRERWSDAELLQAATQLMYAPIRDHQVLTQYDTYYYGRQQEAMMGAAERRLPALRIRFDEPHQTWVHLDPFTGDVESSSDQAQRTGRWLFSFLHSWDLPVMLQAGAWRDAILILLSLGGLALSLTGIVIGWRRLRVWLGQHHRAH</sequence>
<feature type="transmembrane region" description="Helical" evidence="1">
    <location>
        <begin position="210"/>
        <end position="235"/>
    </location>
</feature>
<feature type="transmembrane region" description="Helical" evidence="1">
    <location>
        <begin position="471"/>
        <end position="492"/>
    </location>
</feature>
<dbReference type="InterPro" id="IPR005625">
    <property type="entry name" value="PepSY-ass_TM"/>
</dbReference>
<evidence type="ECO:0000313" key="2">
    <source>
        <dbReference type="EMBL" id="MBF8178145.1"/>
    </source>
</evidence>
<comment type="caution">
    <text evidence="2">The sequence shown here is derived from an EMBL/GenBank/DDBJ whole genome shotgun (WGS) entry which is preliminary data.</text>
</comment>
<reference evidence="2 3" key="1">
    <citation type="submission" date="2020-11" db="EMBL/GenBank/DDBJ databases">
        <title>WGS of Herminiimonas contaminans strain Marseille-Q4544 isolated from planarians Schmidtea mediterranea.</title>
        <authorList>
            <person name="Kangale L."/>
        </authorList>
    </citation>
    <scope>NUCLEOTIDE SEQUENCE [LARGE SCALE GENOMIC DNA]</scope>
    <source>
        <strain evidence="2 3">Marseille-Q4544</strain>
    </source>
</reference>
<keyword evidence="1" id="KW-1133">Transmembrane helix</keyword>
<accession>A0ABS0ETU5</accession>
<feature type="transmembrane region" description="Helical" evidence="1">
    <location>
        <begin position="256"/>
        <end position="275"/>
    </location>
</feature>
<proteinExistence type="predicted"/>
<dbReference type="EMBL" id="JADOEL010000007">
    <property type="protein sequence ID" value="MBF8178145.1"/>
    <property type="molecule type" value="Genomic_DNA"/>
</dbReference>
<dbReference type="PANTHER" id="PTHR34219:SF6">
    <property type="entry name" value="BLR3280 PROTEIN"/>
    <property type="match status" value="1"/>
</dbReference>
<gene>
    <name evidence="2" type="ORF">IXC47_10665</name>
</gene>
<evidence type="ECO:0000256" key="1">
    <source>
        <dbReference type="SAM" id="Phobius"/>
    </source>
</evidence>
<feature type="transmembrane region" description="Helical" evidence="1">
    <location>
        <begin position="20"/>
        <end position="41"/>
    </location>
</feature>